<dbReference type="PANTHER" id="PTHR46620:SF1">
    <property type="entry name" value="J DOMAIN-CONTAINING PROTEIN SPF31"/>
    <property type="match status" value="1"/>
</dbReference>
<dbReference type="CDD" id="cd06257">
    <property type="entry name" value="DnaJ"/>
    <property type="match status" value="1"/>
</dbReference>
<protein>
    <submittedName>
        <fullName evidence="3">DnaJ subfamily C member 8</fullName>
    </submittedName>
</protein>
<accession>A0AAN7WED0</accession>
<proteinExistence type="predicted"/>
<dbReference type="PANTHER" id="PTHR46620">
    <property type="entry name" value="J DOMAIN-CONTAINING PROTEIN SPF31"/>
    <property type="match status" value="1"/>
</dbReference>
<dbReference type="PROSITE" id="PS50076">
    <property type="entry name" value="DNAJ_2"/>
    <property type="match status" value="1"/>
</dbReference>
<reference evidence="3" key="1">
    <citation type="submission" date="2023-08" db="EMBL/GenBank/DDBJ databases">
        <title>Black Yeasts Isolated from many extreme environments.</title>
        <authorList>
            <person name="Coleine C."/>
            <person name="Stajich J.E."/>
            <person name="Selbmann L."/>
        </authorList>
    </citation>
    <scope>NUCLEOTIDE SEQUENCE</scope>
    <source>
        <strain evidence="3">CCFEE 5810</strain>
    </source>
</reference>
<dbReference type="AlphaFoldDB" id="A0AAN7WED0"/>
<feature type="compositionally biased region" description="Basic and acidic residues" evidence="1">
    <location>
        <begin position="210"/>
        <end position="223"/>
    </location>
</feature>
<dbReference type="InterPro" id="IPR001623">
    <property type="entry name" value="DnaJ_domain"/>
</dbReference>
<name>A0AAN7WED0_9PEZI</name>
<feature type="compositionally biased region" description="Basic residues" evidence="1">
    <location>
        <begin position="235"/>
        <end position="250"/>
    </location>
</feature>
<evidence type="ECO:0000259" key="2">
    <source>
        <dbReference type="PROSITE" id="PS50076"/>
    </source>
</evidence>
<dbReference type="InterPro" id="IPR036869">
    <property type="entry name" value="J_dom_sf"/>
</dbReference>
<comment type="caution">
    <text evidence="3">The sequence shown here is derived from an EMBL/GenBank/DDBJ whole genome shotgun (WGS) entry which is preliminary data.</text>
</comment>
<dbReference type="Pfam" id="PF00226">
    <property type="entry name" value="DnaJ"/>
    <property type="match status" value="1"/>
</dbReference>
<dbReference type="Gene3D" id="1.10.287.110">
    <property type="entry name" value="DnaJ domain"/>
    <property type="match status" value="1"/>
</dbReference>
<sequence>MADVKEEDVKPIKAEEDTKPAISSLPEKDLKKLEAEQAKEDASLLANLDQEAKEFDKDSEISRILSAFRANAYDVLDLQPGVPDEDIRKTYRKKSLLIHPDKSSNPRAPDAFDRLALAYQSLLDEKKRATLDEAIADARMLLMRDLKLTVDSDEVKDPDTVFMGKWKDKIKWVLADNEARRQRQMKAQMQEEGRERRKEEEETAERKRKREAEVEWEKSRDGRIGSWREFSSGTKKAKKEGGKKKMKTLG</sequence>
<feature type="region of interest" description="Disordered" evidence="1">
    <location>
        <begin position="182"/>
        <end position="250"/>
    </location>
</feature>
<evidence type="ECO:0000313" key="4">
    <source>
        <dbReference type="Proteomes" id="UP001310594"/>
    </source>
</evidence>
<dbReference type="EMBL" id="JAVRQU010000005">
    <property type="protein sequence ID" value="KAK5702660.1"/>
    <property type="molecule type" value="Genomic_DNA"/>
</dbReference>
<feature type="compositionally biased region" description="Basic and acidic residues" evidence="1">
    <location>
        <begin position="7"/>
        <end position="19"/>
    </location>
</feature>
<feature type="region of interest" description="Disordered" evidence="1">
    <location>
        <begin position="1"/>
        <end position="30"/>
    </location>
</feature>
<gene>
    <name evidence="3" type="primary">spf31</name>
    <name evidence="3" type="ORF">LTR97_003606</name>
</gene>
<dbReference type="SMART" id="SM00271">
    <property type="entry name" value="DnaJ"/>
    <property type="match status" value="1"/>
</dbReference>
<dbReference type="SUPFAM" id="SSF46565">
    <property type="entry name" value="Chaperone J-domain"/>
    <property type="match status" value="1"/>
</dbReference>
<dbReference type="PRINTS" id="PR00625">
    <property type="entry name" value="JDOMAIN"/>
</dbReference>
<feature type="compositionally biased region" description="Basic and acidic residues" evidence="1">
    <location>
        <begin position="189"/>
        <end position="200"/>
    </location>
</feature>
<evidence type="ECO:0000256" key="1">
    <source>
        <dbReference type="SAM" id="MobiDB-lite"/>
    </source>
</evidence>
<feature type="domain" description="J" evidence="2">
    <location>
        <begin position="71"/>
        <end position="135"/>
    </location>
</feature>
<organism evidence="3 4">
    <name type="scientific">Elasticomyces elasticus</name>
    <dbReference type="NCBI Taxonomy" id="574655"/>
    <lineage>
        <taxon>Eukaryota</taxon>
        <taxon>Fungi</taxon>
        <taxon>Dikarya</taxon>
        <taxon>Ascomycota</taxon>
        <taxon>Pezizomycotina</taxon>
        <taxon>Dothideomycetes</taxon>
        <taxon>Dothideomycetidae</taxon>
        <taxon>Mycosphaerellales</taxon>
        <taxon>Teratosphaeriaceae</taxon>
        <taxon>Elasticomyces</taxon>
    </lineage>
</organism>
<dbReference type="Proteomes" id="UP001310594">
    <property type="component" value="Unassembled WGS sequence"/>
</dbReference>
<evidence type="ECO:0000313" key="3">
    <source>
        <dbReference type="EMBL" id="KAK5702660.1"/>
    </source>
</evidence>